<dbReference type="OrthoDB" id="5070984at2"/>
<accession>A0A177KE91</accession>
<dbReference type="EMBL" id="LSTV01000001">
    <property type="protein sequence ID" value="OAH51387.1"/>
    <property type="molecule type" value="Genomic_DNA"/>
</dbReference>
<evidence type="ECO:0008006" key="3">
    <source>
        <dbReference type="Google" id="ProtNLM"/>
    </source>
</evidence>
<dbReference type="AlphaFoldDB" id="A0A177KE91"/>
<reference evidence="1 2" key="1">
    <citation type="submission" date="2016-02" db="EMBL/GenBank/DDBJ databases">
        <authorList>
            <person name="Wen L."/>
            <person name="He K."/>
            <person name="Yang H."/>
        </authorList>
    </citation>
    <scope>NUCLEOTIDE SEQUENCE [LARGE SCALE GENOMIC DNA]</scope>
    <source>
        <strain evidence="1 2">CD11_3</strain>
    </source>
</reference>
<proteinExistence type="predicted"/>
<protein>
    <recommendedName>
        <fullName evidence="3">DUF600 family protein</fullName>
    </recommendedName>
</protein>
<comment type="caution">
    <text evidence="1">The sequence shown here is derived from an EMBL/GenBank/DDBJ whole genome shotgun (WGS) entry which is preliminary data.</text>
</comment>
<gene>
    <name evidence="1" type="ORF">AYL44_03745</name>
</gene>
<organism evidence="1 2">
    <name type="scientific">Microbacterium oleivorans</name>
    <dbReference type="NCBI Taxonomy" id="273677"/>
    <lineage>
        <taxon>Bacteria</taxon>
        <taxon>Bacillati</taxon>
        <taxon>Actinomycetota</taxon>
        <taxon>Actinomycetes</taxon>
        <taxon>Micrococcales</taxon>
        <taxon>Microbacteriaceae</taxon>
        <taxon>Microbacterium</taxon>
    </lineage>
</organism>
<sequence length="126" mass="13917">MSTDPTTELIRAIVTNMQGARDDWKSLAMVISLGGGRLSETSGYAYSPDGTVSAVASRPSQIKPAVDAYLADRYPEGAELPAKFLLQFDRDAKAYEITFEDTDPMRWKVTPDNFEAIRQELKPNLG</sequence>
<dbReference type="Proteomes" id="UP000076998">
    <property type="component" value="Unassembled WGS sequence"/>
</dbReference>
<evidence type="ECO:0000313" key="2">
    <source>
        <dbReference type="Proteomes" id="UP000076998"/>
    </source>
</evidence>
<name>A0A177KE91_9MICO</name>
<dbReference type="RefSeq" id="WP_064001893.1">
    <property type="nucleotide sequence ID" value="NZ_LSTV01000001.1"/>
</dbReference>
<evidence type="ECO:0000313" key="1">
    <source>
        <dbReference type="EMBL" id="OAH51387.1"/>
    </source>
</evidence>